<evidence type="ECO:0000256" key="2">
    <source>
        <dbReference type="ARBA" id="ARBA00023034"/>
    </source>
</evidence>
<feature type="compositionally biased region" description="Basic and acidic residues" evidence="4">
    <location>
        <begin position="928"/>
        <end position="938"/>
    </location>
</feature>
<feature type="compositionally biased region" description="Acidic residues" evidence="4">
    <location>
        <begin position="939"/>
        <end position="971"/>
    </location>
</feature>
<evidence type="ECO:0000259" key="6">
    <source>
        <dbReference type="Pfam" id="PF04871"/>
    </source>
</evidence>
<dbReference type="InterPro" id="IPR006953">
    <property type="entry name" value="Vesicle_Uso1_P115_head"/>
</dbReference>
<feature type="domain" description="Vesicle tethering protein Uso1/P115-like head" evidence="5">
    <location>
        <begin position="337"/>
        <end position="652"/>
    </location>
</feature>
<dbReference type="PANTHER" id="PTHR10013">
    <property type="entry name" value="GENERAL VESICULAR TRANSPORT FACTOR P115"/>
    <property type="match status" value="1"/>
</dbReference>
<organism evidence="7 8">
    <name type="scientific">Rhizodiscina lignyota</name>
    <dbReference type="NCBI Taxonomy" id="1504668"/>
    <lineage>
        <taxon>Eukaryota</taxon>
        <taxon>Fungi</taxon>
        <taxon>Dikarya</taxon>
        <taxon>Ascomycota</taxon>
        <taxon>Pezizomycotina</taxon>
        <taxon>Dothideomycetes</taxon>
        <taxon>Pleosporomycetidae</taxon>
        <taxon>Aulographales</taxon>
        <taxon>Rhizodiscinaceae</taxon>
        <taxon>Rhizodiscina</taxon>
    </lineage>
</organism>
<protein>
    <submittedName>
        <fullName evidence="7">Intracellular protein transport protein-like protein</fullName>
    </submittedName>
</protein>
<dbReference type="InterPro" id="IPR016024">
    <property type="entry name" value="ARM-type_fold"/>
</dbReference>
<sequence length="971" mass="108123">MLKRLETPAKQTATDTISTLSSRLSSATLLEDRRAAILGLRSFAKEYPASVASGSLRDLISSLNKDADDVDTIKVVLETLLMLFNPDERSPEASEDIALWLADEFTQRQDNITILLDLLEAQEFYLRLYSLQLIAAITSLRPQRTQECILSAPLGTTRLVATLDDRRDAIRNAGLLLLIDLTQTSTELQKLVAFENAFERIFKLIELEGSLSQGGIVVQDCLSLLANLVRYNNSNQSLFRETGCVVRLSQLLPGGQTRQSTEDDDWTNPQKDKNLWGLLAILRLFLAKGSPSTQLNQTAFQKHGLIQLILNLAFTSTTALPIRAEALYTCADMIRGNARLQEGFAQLQVVPLSSQSQPKQANGQPLANGAPKTYVIDALLDLTLSESSPSAFEARFAACECVKAYCHNHQQIKVHFLNRAIDGHKAAGEDETANVLTILIRGQLNSPSTDAYRYWFAAVIVLYLISEDQEAKALAMKLVEGDAESGEEVVTCIQAISGNLVAGIQRGDDERITTGYLMLLCGWLFESPDAVNDFLGEGSSLQVLMQTASKTNAELVITRGICAVLVGIVYEFSTKDSPIPRRKLQPILMSSLGRERYLDALAQLRRHPLVRDFEVLTQGSLGGDPGAQPEVTFDSTFVDFFKDNFSRLSRAIDRDPGLEVNLSQDGIDRDLVDSLRSQIEDKTQALQKAETEMISMERKLNQEETDHRRAQETSATEIARIKQINEALQKNHESNTQEIEEAHKSELAGMESQFRQQYQALQAQLQQVQRQASEDMAKSRDQHTRELESMKKARSEAEEKYSSAQHSAEAMSRTVADLRGQFDITKAELATAQQQVASLEAKVRERDEKITGLLDMAQRTKSATEKIRTEIGGFQKKMEEAQKVAKEKDGKLKEVEGKIKTLEEEKEAAETEKDDLLMVLADLEDKRTKDKKRLKELGEETSDMEDADGDGEEEGEDEEEGEGEEAEDDVD</sequence>
<dbReference type="InterPro" id="IPR011989">
    <property type="entry name" value="ARM-like"/>
</dbReference>
<dbReference type="GO" id="GO:0005783">
    <property type="term" value="C:endoplasmic reticulum"/>
    <property type="evidence" value="ECO:0007669"/>
    <property type="project" value="TreeGrafter"/>
</dbReference>
<dbReference type="FunFam" id="1.25.10.10:FF:000296">
    <property type="entry name" value="Related to transport protein USO1"/>
    <property type="match status" value="1"/>
</dbReference>
<feature type="compositionally biased region" description="Basic and acidic residues" evidence="4">
    <location>
        <begin position="772"/>
        <end position="801"/>
    </location>
</feature>
<dbReference type="GO" id="GO:0048211">
    <property type="term" value="P:Golgi vesicle docking"/>
    <property type="evidence" value="ECO:0007669"/>
    <property type="project" value="TreeGrafter"/>
</dbReference>
<proteinExistence type="predicted"/>
<comment type="caution">
    <text evidence="7">The sequence shown here is derived from an EMBL/GenBank/DDBJ whole genome shotgun (WGS) entry which is preliminary data.</text>
</comment>
<dbReference type="GO" id="GO:0005795">
    <property type="term" value="C:Golgi stack"/>
    <property type="evidence" value="ECO:0007669"/>
    <property type="project" value="TreeGrafter"/>
</dbReference>
<gene>
    <name evidence="7" type="ORF">NA57DRAFT_75057</name>
</gene>
<dbReference type="Pfam" id="PF04871">
    <property type="entry name" value="Uso1_p115_C"/>
    <property type="match status" value="1"/>
</dbReference>
<name>A0A9P4IGG2_9PEZI</name>
<reference evidence="7" key="1">
    <citation type="journal article" date="2020" name="Stud. Mycol.">
        <title>101 Dothideomycetes genomes: a test case for predicting lifestyles and emergence of pathogens.</title>
        <authorList>
            <person name="Haridas S."/>
            <person name="Albert R."/>
            <person name="Binder M."/>
            <person name="Bloem J."/>
            <person name="Labutti K."/>
            <person name="Salamov A."/>
            <person name="Andreopoulos B."/>
            <person name="Baker S."/>
            <person name="Barry K."/>
            <person name="Bills G."/>
            <person name="Bluhm B."/>
            <person name="Cannon C."/>
            <person name="Castanera R."/>
            <person name="Culley D."/>
            <person name="Daum C."/>
            <person name="Ezra D."/>
            <person name="Gonzalez J."/>
            <person name="Henrissat B."/>
            <person name="Kuo A."/>
            <person name="Liang C."/>
            <person name="Lipzen A."/>
            <person name="Lutzoni F."/>
            <person name="Magnuson J."/>
            <person name="Mondo S."/>
            <person name="Nolan M."/>
            <person name="Ohm R."/>
            <person name="Pangilinan J."/>
            <person name="Park H.-J."/>
            <person name="Ramirez L."/>
            <person name="Alfaro M."/>
            <person name="Sun H."/>
            <person name="Tritt A."/>
            <person name="Yoshinaga Y."/>
            <person name="Zwiers L.-H."/>
            <person name="Turgeon B."/>
            <person name="Goodwin S."/>
            <person name="Spatafora J."/>
            <person name="Crous P."/>
            <person name="Grigoriev I."/>
        </authorList>
    </citation>
    <scope>NUCLEOTIDE SEQUENCE</scope>
    <source>
        <strain evidence="7">CBS 133067</strain>
    </source>
</reference>
<dbReference type="Gene3D" id="1.25.10.10">
    <property type="entry name" value="Leucine-rich Repeat Variant"/>
    <property type="match status" value="1"/>
</dbReference>
<feature type="region of interest" description="Disordered" evidence="4">
    <location>
        <begin position="928"/>
        <end position="971"/>
    </location>
</feature>
<dbReference type="PANTHER" id="PTHR10013:SF0">
    <property type="entry name" value="GENERAL VESICULAR TRANSPORT FACTOR P115"/>
    <property type="match status" value="1"/>
</dbReference>
<dbReference type="GO" id="GO:0012507">
    <property type="term" value="C:ER to Golgi transport vesicle membrane"/>
    <property type="evidence" value="ECO:0007669"/>
    <property type="project" value="TreeGrafter"/>
</dbReference>
<evidence type="ECO:0000313" key="8">
    <source>
        <dbReference type="Proteomes" id="UP000799772"/>
    </source>
</evidence>
<dbReference type="GO" id="GO:0048280">
    <property type="term" value="P:vesicle fusion with Golgi apparatus"/>
    <property type="evidence" value="ECO:0007669"/>
    <property type="project" value="InterPro"/>
</dbReference>
<dbReference type="EMBL" id="ML978125">
    <property type="protein sequence ID" value="KAF2099558.1"/>
    <property type="molecule type" value="Genomic_DNA"/>
</dbReference>
<comment type="subcellular location">
    <subcellularLocation>
        <location evidence="1">Golgi apparatus</location>
    </subcellularLocation>
</comment>
<dbReference type="InterPro" id="IPR024095">
    <property type="entry name" value="Vesicle_P115"/>
</dbReference>
<evidence type="ECO:0000256" key="4">
    <source>
        <dbReference type="SAM" id="MobiDB-lite"/>
    </source>
</evidence>
<dbReference type="AlphaFoldDB" id="A0A9P4IGG2"/>
<dbReference type="GO" id="GO:0006886">
    <property type="term" value="P:intracellular protein transport"/>
    <property type="evidence" value="ECO:0007669"/>
    <property type="project" value="InterPro"/>
</dbReference>
<dbReference type="GO" id="GO:0006888">
    <property type="term" value="P:endoplasmic reticulum to Golgi vesicle-mediated transport"/>
    <property type="evidence" value="ECO:0007669"/>
    <property type="project" value="TreeGrafter"/>
</dbReference>
<dbReference type="Pfam" id="PF04869">
    <property type="entry name" value="Uso1_p115_head"/>
    <property type="match status" value="1"/>
</dbReference>
<dbReference type="InterPro" id="IPR006955">
    <property type="entry name" value="Uso1_p115_C"/>
</dbReference>
<keyword evidence="3" id="KW-0175">Coiled coil</keyword>
<evidence type="ECO:0000259" key="5">
    <source>
        <dbReference type="Pfam" id="PF04869"/>
    </source>
</evidence>
<evidence type="ECO:0000313" key="7">
    <source>
        <dbReference type="EMBL" id="KAF2099558.1"/>
    </source>
</evidence>
<feature type="domain" description="Uso1/p115-like vesicle tethering protein C-terminal" evidence="6">
    <location>
        <begin position="836"/>
        <end position="957"/>
    </location>
</feature>
<keyword evidence="8" id="KW-1185">Reference proteome</keyword>
<dbReference type="SUPFAM" id="SSF48371">
    <property type="entry name" value="ARM repeat"/>
    <property type="match status" value="1"/>
</dbReference>
<evidence type="ECO:0000256" key="1">
    <source>
        <dbReference type="ARBA" id="ARBA00004555"/>
    </source>
</evidence>
<evidence type="ECO:0000256" key="3">
    <source>
        <dbReference type="ARBA" id="ARBA00023054"/>
    </source>
</evidence>
<feature type="region of interest" description="Disordered" evidence="4">
    <location>
        <begin position="769"/>
        <end position="808"/>
    </location>
</feature>
<dbReference type="Proteomes" id="UP000799772">
    <property type="component" value="Unassembled WGS sequence"/>
</dbReference>
<accession>A0A9P4IGG2</accession>
<keyword evidence="2" id="KW-0333">Golgi apparatus</keyword>
<dbReference type="GO" id="GO:0000139">
    <property type="term" value="C:Golgi membrane"/>
    <property type="evidence" value="ECO:0007669"/>
    <property type="project" value="InterPro"/>
</dbReference>
<dbReference type="OrthoDB" id="198977at2759"/>